<dbReference type="EMBL" id="DXGD01000016">
    <property type="protein sequence ID" value="HIW98575.1"/>
    <property type="molecule type" value="Genomic_DNA"/>
</dbReference>
<reference evidence="2" key="2">
    <citation type="submission" date="2021-04" db="EMBL/GenBank/DDBJ databases">
        <authorList>
            <person name="Gilroy R."/>
        </authorList>
    </citation>
    <scope>NUCLEOTIDE SEQUENCE</scope>
    <source>
        <strain evidence="2">ChiHejej3B27-3195</strain>
    </source>
</reference>
<sequence>MSKIPTHFPVTYKCGHTEKRDLSAIPVSRRKQAAASDFWSTKAGRDGDGLICGSCFNQTREKDKEDFLRQLMLDVESFEQERQLPELEGSPKQQESGLIDSARRDRYAVLSALLSPEESEHPEKKDEVLEAAAVLTRAGWWTDNLSYKDRNSLEYGQDEYLEFLLDGAEQQRRRSDDGERIETENPHDWDGYDG</sequence>
<name>A0A9D1US70_9MICC</name>
<evidence type="ECO:0000313" key="3">
    <source>
        <dbReference type="Proteomes" id="UP000824151"/>
    </source>
</evidence>
<feature type="region of interest" description="Disordered" evidence="1">
    <location>
        <begin position="169"/>
        <end position="194"/>
    </location>
</feature>
<feature type="region of interest" description="Disordered" evidence="1">
    <location>
        <begin position="81"/>
        <end position="101"/>
    </location>
</feature>
<evidence type="ECO:0000313" key="2">
    <source>
        <dbReference type="EMBL" id="HIW98575.1"/>
    </source>
</evidence>
<evidence type="ECO:0000256" key="1">
    <source>
        <dbReference type="SAM" id="MobiDB-lite"/>
    </source>
</evidence>
<dbReference type="AlphaFoldDB" id="A0A9D1US70"/>
<reference evidence="2" key="1">
    <citation type="journal article" date="2021" name="PeerJ">
        <title>Extensive microbial diversity within the chicken gut microbiome revealed by metagenomics and culture.</title>
        <authorList>
            <person name="Gilroy R."/>
            <person name="Ravi A."/>
            <person name="Getino M."/>
            <person name="Pursley I."/>
            <person name="Horton D.L."/>
            <person name="Alikhan N.F."/>
            <person name="Baker D."/>
            <person name="Gharbi K."/>
            <person name="Hall N."/>
            <person name="Watson M."/>
            <person name="Adriaenssens E.M."/>
            <person name="Foster-Nyarko E."/>
            <person name="Jarju S."/>
            <person name="Secka A."/>
            <person name="Antonio M."/>
            <person name="Oren A."/>
            <person name="Chaudhuri R.R."/>
            <person name="La Ragione R."/>
            <person name="Hildebrand F."/>
            <person name="Pallen M.J."/>
        </authorList>
    </citation>
    <scope>NUCLEOTIDE SEQUENCE</scope>
    <source>
        <strain evidence="2">ChiHejej3B27-3195</strain>
    </source>
</reference>
<organism evidence="2 3">
    <name type="scientific">Candidatus Nesterenkonia stercoripullorum</name>
    <dbReference type="NCBI Taxonomy" id="2838701"/>
    <lineage>
        <taxon>Bacteria</taxon>
        <taxon>Bacillati</taxon>
        <taxon>Actinomycetota</taxon>
        <taxon>Actinomycetes</taxon>
        <taxon>Micrococcales</taxon>
        <taxon>Micrococcaceae</taxon>
        <taxon>Nesterenkonia</taxon>
    </lineage>
</organism>
<accession>A0A9D1US70</accession>
<protein>
    <submittedName>
        <fullName evidence="2">Uncharacterized protein</fullName>
    </submittedName>
</protein>
<dbReference type="Proteomes" id="UP000824151">
    <property type="component" value="Unassembled WGS sequence"/>
</dbReference>
<comment type="caution">
    <text evidence="2">The sequence shown here is derived from an EMBL/GenBank/DDBJ whole genome shotgun (WGS) entry which is preliminary data.</text>
</comment>
<proteinExistence type="predicted"/>
<gene>
    <name evidence="2" type="ORF">H9871_00360</name>
</gene>